<name>A0AAQ3NR51_VIGMU</name>
<dbReference type="EMBL" id="CP144697">
    <property type="protein sequence ID" value="WVZ13753.1"/>
    <property type="molecule type" value="Genomic_DNA"/>
</dbReference>
<keyword evidence="1" id="KW-0472">Membrane</keyword>
<proteinExistence type="predicted"/>
<sequence length="239" mass="26840">MTYIDMHMECKTFYLDVTLIPLGLLINLIYHVWLWYKVRTQPSLTIFGIDADGRRFWIPAIIKDIEKKNIVAVQSVRNMMMGSIFMANTSILVCCGLGAMISSTYRVKKPLIDSVYGAQGEFIVAVKYAIIFTTFLFSFVFHSLAVGFLTQLNILVCLPQHVISLVTPEHLTDLLRKASILNIVGDRLSHTGLFLLLWIFGPVIAFSCSVVMLLVFHKVDFVAGKEKMNLGIREGNSGA</sequence>
<keyword evidence="1" id="KW-0812">Transmembrane</keyword>
<evidence type="ECO:0000313" key="3">
    <source>
        <dbReference type="Proteomes" id="UP001374535"/>
    </source>
</evidence>
<feature type="transmembrane region" description="Helical" evidence="1">
    <location>
        <begin position="122"/>
        <end position="145"/>
    </location>
</feature>
<reference evidence="2 3" key="1">
    <citation type="journal article" date="2023" name="Life. Sci Alliance">
        <title>Evolutionary insights into 3D genome organization and epigenetic landscape of Vigna mungo.</title>
        <authorList>
            <person name="Junaid A."/>
            <person name="Singh B."/>
            <person name="Bhatia S."/>
        </authorList>
    </citation>
    <scope>NUCLEOTIDE SEQUENCE [LARGE SCALE GENOMIC DNA]</scope>
    <source>
        <strain evidence="2">Urdbean</strain>
    </source>
</reference>
<dbReference type="PANTHER" id="PTHR31881:SF6">
    <property type="entry name" value="OS09G0494600 PROTEIN"/>
    <property type="match status" value="1"/>
</dbReference>
<gene>
    <name evidence="2" type="ORF">V8G54_011319</name>
</gene>
<dbReference type="Proteomes" id="UP001374535">
    <property type="component" value="Chromosome 4"/>
</dbReference>
<dbReference type="InterPro" id="IPR006747">
    <property type="entry name" value="DUF599"/>
</dbReference>
<feature type="transmembrane region" description="Helical" evidence="1">
    <location>
        <begin position="195"/>
        <end position="216"/>
    </location>
</feature>
<feature type="transmembrane region" description="Helical" evidence="1">
    <location>
        <begin position="79"/>
        <end position="101"/>
    </location>
</feature>
<dbReference type="AlphaFoldDB" id="A0AAQ3NR51"/>
<feature type="transmembrane region" description="Helical" evidence="1">
    <location>
        <begin position="12"/>
        <end position="36"/>
    </location>
</feature>
<dbReference type="PANTHER" id="PTHR31881">
    <property type="match status" value="1"/>
</dbReference>
<evidence type="ECO:0000313" key="2">
    <source>
        <dbReference type="EMBL" id="WVZ13753.1"/>
    </source>
</evidence>
<keyword evidence="3" id="KW-1185">Reference proteome</keyword>
<protein>
    <submittedName>
        <fullName evidence="2">Uncharacterized protein</fullName>
    </submittedName>
</protein>
<keyword evidence="1" id="KW-1133">Transmembrane helix</keyword>
<dbReference type="Pfam" id="PF04654">
    <property type="entry name" value="DUF599"/>
    <property type="match status" value="1"/>
</dbReference>
<evidence type="ECO:0000256" key="1">
    <source>
        <dbReference type="SAM" id="Phobius"/>
    </source>
</evidence>
<organism evidence="2 3">
    <name type="scientific">Vigna mungo</name>
    <name type="common">Black gram</name>
    <name type="synonym">Phaseolus mungo</name>
    <dbReference type="NCBI Taxonomy" id="3915"/>
    <lineage>
        <taxon>Eukaryota</taxon>
        <taxon>Viridiplantae</taxon>
        <taxon>Streptophyta</taxon>
        <taxon>Embryophyta</taxon>
        <taxon>Tracheophyta</taxon>
        <taxon>Spermatophyta</taxon>
        <taxon>Magnoliopsida</taxon>
        <taxon>eudicotyledons</taxon>
        <taxon>Gunneridae</taxon>
        <taxon>Pentapetalae</taxon>
        <taxon>rosids</taxon>
        <taxon>fabids</taxon>
        <taxon>Fabales</taxon>
        <taxon>Fabaceae</taxon>
        <taxon>Papilionoideae</taxon>
        <taxon>50 kb inversion clade</taxon>
        <taxon>NPAAA clade</taxon>
        <taxon>indigoferoid/millettioid clade</taxon>
        <taxon>Phaseoleae</taxon>
        <taxon>Vigna</taxon>
    </lineage>
</organism>
<accession>A0AAQ3NR51</accession>